<name>A0A917L152_9ACTN</name>
<gene>
    <name evidence="1" type="ORF">GCM10010121_058480</name>
</gene>
<proteinExistence type="predicted"/>
<dbReference type="EMBL" id="BMQA01000024">
    <property type="protein sequence ID" value="GGJ39665.1"/>
    <property type="molecule type" value="Genomic_DNA"/>
</dbReference>
<protein>
    <submittedName>
        <fullName evidence="1">Uncharacterized protein</fullName>
    </submittedName>
</protein>
<dbReference type="AlphaFoldDB" id="A0A917L152"/>
<dbReference type="Proteomes" id="UP000657574">
    <property type="component" value="Unassembled WGS sequence"/>
</dbReference>
<evidence type="ECO:0000313" key="2">
    <source>
        <dbReference type="Proteomes" id="UP000657574"/>
    </source>
</evidence>
<accession>A0A917L152</accession>
<reference evidence="1" key="2">
    <citation type="submission" date="2020-09" db="EMBL/GenBank/DDBJ databases">
        <authorList>
            <person name="Sun Q."/>
            <person name="Ohkuma M."/>
        </authorList>
    </citation>
    <scope>NUCLEOTIDE SEQUENCE</scope>
    <source>
        <strain evidence="1">JCM 3086</strain>
    </source>
</reference>
<sequence length="68" mass="7463">MPEARGGTGVSVVSRQMFVAEFRRQNKGPFSLRVRCVRRVFLPCSPKALAHLAADAIGARGFGQSLFR</sequence>
<keyword evidence="2" id="KW-1185">Reference proteome</keyword>
<reference evidence="1" key="1">
    <citation type="journal article" date="2014" name="Int. J. Syst. Evol. Microbiol.">
        <title>Complete genome sequence of Corynebacterium casei LMG S-19264T (=DSM 44701T), isolated from a smear-ripened cheese.</title>
        <authorList>
            <consortium name="US DOE Joint Genome Institute (JGI-PGF)"/>
            <person name="Walter F."/>
            <person name="Albersmeier A."/>
            <person name="Kalinowski J."/>
            <person name="Ruckert C."/>
        </authorList>
    </citation>
    <scope>NUCLEOTIDE SEQUENCE</scope>
    <source>
        <strain evidence="1">JCM 3086</strain>
    </source>
</reference>
<comment type="caution">
    <text evidence="1">The sequence shown here is derived from an EMBL/GenBank/DDBJ whole genome shotgun (WGS) entry which is preliminary data.</text>
</comment>
<organism evidence="1 2">
    <name type="scientific">Streptomyces brasiliensis</name>
    <dbReference type="NCBI Taxonomy" id="1954"/>
    <lineage>
        <taxon>Bacteria</taxon>
        <taxon>Bacillati</taxon>
        <taxon>Actinomycetota</taxon>
        <taxon>Actinomycetes</taxon>
        <taxon>Kitasatosporales</taxon>
        <taxon>Streptomycetaceae</taxon>
        <taxon>Streptomyces</taxon>
    </lineage>
</organism>
<evidence type="ECO:0000313" key="1">
    <source>
        <dbReference type="EMBL" id="GGJ39665.1"/>
    </source>
</evidence>